<organism evidence="5 6">
    <name type="scientific">Metarhizium robertsii</name>
    <dbReference type="NCBI Taxonomy" id="568076"/>
    <lineage>
        <taxon>Eukaryota</taxon>
        <taxon>Fungi</taxon>
        <taxon>Dikarya</taxon>
        <taxon>Ascomycota</taxon>
        <taxon>Pezizomycotina</taxon>
        <taxon>Sordariomycetes</taxon>
        <taxon>Hypocreomycetidae</taxon>
        <taxon>Hypocreales</taxon>
        <taxon>Clavicipitaceae</taxon>
        <taxon>Metarhizium</taxon>
    </lineage>
</organism>
<evidence type="ECO:0000313" key="6">
    <source>
        <dbReference type="Proteomes" id="UP000030151"/>
    </source>
</evidence>
<evidence type="ECO:0000256" key="1">
    <source>
        <dbReference type="ARBA" id="ARBA00006281"/>
    </source>
</evidence>
<evidence type="ECO:0000259" key="4">
    <source>
        <dbReference type="Pfam" id="PF20981"/>
    </source>
</evidence>
<dbReference type="PANTHER" id="PTHR12689:SF4">
    <property type="entry name" value="PROTEIN AAR2 HOMOLOG"/>
    <property type="match status" value="1"/>
</dbReference>
<evidence type="ECO:0008006" key="7">
    <source>
        <dbReference type="Google" id="ProtNLM"/>
    </source>
</evidence>
<reference evidence="5 6" key="1">
    <citation type="submission" date="2014-02" db="EMBL/GenBank/DDBJ databases">
        <title>The genome sequence of the entomopathogenic fungus Metarhizium robertsii ARSEF 2575.</title>
        <authorList>
            <person name="Giuliano Garisto Donzelli B."/>
            <person name="Roe B.A."/>
            <person name="Macmil S.L."/>
            <person name="Krasnoff S.B."/>
            <person name="Gibson D.M."/>
        </authorList>
    </citation>
    <scope>NUCLEOTIDE SEQUENCE [LARGE SCALE GENOMIC DNA]</scope>
    <source>
        <strain evidence="5 6">ARSEF 2575</strain>
    </source>
</reference>
<comment type="similarity">
    <text evidence="1">Belongs to the AAR2 family.</text>
</comment>
<dbReference type="GO" id="GO:0000244">
    <property type="term" value="P:spliceosomal tri-snRNP complex assembly"/>
    <property type="evidence" value="ECO:0007669"/>
    <property type="project" value="TreeGrafter"/>
</dbReference>
<feature type="domain" description="AAR2 C-terminal" evidence="3">
    <location>
        <begin position="310"/>
        <end position="468"/>
    </location>
</feature>
<dbReference type="InterPro" id="IPR033647">
    <property type="entry name" value="Aar2_N"/>
</dbReference>
<dbReference type="CDD" id="cd13778">
    <property type="entry name" value="Aar2_C"/>
    <property type="match status" value="1"/>
</dbReference>
<dbReference type="Pfam" id="PF20981">
    <property type="entry name" value="AAR2_1st"/>
    <property type="match status" value="1"/>
</dbReference>
<gene>
    <name evidence="5" type="ORF">X797_000874</name>
</gene>
<dbReference type="HOGENOM" id="CLU_024943_1_0_1"/>
<dbReference type="AlphaFoldDB" id="A0A0A1V7C9"/>
<evidence type="ECO:0000256" key="2">
    <source>
        <dbReference type="SAM" id="MobiDB-lite"/>
    </source>
</evidence>
<dbReference type="InterPro" id="IPR038514">
    <property type="entry name" value="AAR2_C_sf"/>
</dbReference>
<feature type="domain" description="AAR2 N-terminal" evidence="4">
    <location>
        <begin position="114"/>
        <end position="256"/>
    </location>
</feature>
<dbReference type="InterPro" id="IPR033648">
    <property type="entry name" value="AAR2_C"/>
</dbReference>
<dbReference type="PANTHER" id="PTHR12689">
    <property type="entry name" value="A1 CISTRON SPLICING FACTOR AAR2-RELATED"/>
    <property type="match status" value="1"/>
</dbReference>
<feature type="region of interest" description="Disordered" evidence="2">
    <location>
        <begin position="1"/>
        <end position="110"/>
    </location>
</feature>
<comment type="caution">
    <text evidence="5">The sequence shown here is derived from an EMBL/GenBank/DDBJ whole genome shotgun (WGS) entry which is preliminary data.</text>
</comment>
<dbReference type="Pfam" id="PF05282">
    <property type="entry name" value="AAR2"/>
    <property type="match status" value="1"/>
</dbReference>
<evidence type="ECO:0000313" key="5">
    <source>
        <dbReference type="EMBL" id="EXV06157.1"/>
    </source>
</evidence>
<dbReference type="InterPro" id="IPR007946">
    <property type="entry name" value="AAR2"/>
</dbReference>
<sequence length="523" mass="58136">MDAKGASASTPRGIRKSNSTRSAGAHSTTSHESVRVVGVHPLGTLRVLGPESSPRISEQNDVEDDDDQGPPPLESPAENAYGLSGNQHNSPQSSSASPTKRSRDPQAHEMGGGDVAVILDLPDLFVVAYDSVSFTAQNFVGVRDVPAGPHFFWVAHPSGVAARDGVWLLGSESQNHVHVVQWDSYNEMLTEATRSESRNSAESMPNIHAQLVPYADPSRLTEGGGQLSVSQVERNRRIWNQLTTHVNATVLNRITGPQVGGWIVHTLDRAQGALKFSPEVELERAVPNRNLQRRELHFAFQSTTRLFSIESLGSERTREATDPSIYLMSQIEDTKNNLVYDDLLGEFQFAFVVGVHLGNDASLEQWWFMLLKLLIKSHLLVQGQPVLVASMWHTVAAQIAYSSQWMESSVFENNDTRCRELRIALIIYKRRMEEFLSDDENIVTPDHLAVSTAFSRLEAVLTDIGWDLSGDYLRKGIVVMEDGEEVELELTDLEAEDERGEWAPEFVELDENGRERGLISWSD</sequence>
<name>A0A0A1V7C9_9HYPO</name>
<protein>
    <recommendedName>
        <fullName evidence="7">AAR2 domain containing protein</fullName>
    </recommendedName>
</protein>
<accession>A0A0A1V7C9</accession>
<feature type="compositionally biased region" description="Polar residues" evidence="2">
    <location>
        <begin position="84"/>
        <end position="99"/>
    </location>
</feature>
<dbReference type="Gene3D" id="2.60.34.20">
    <property type="match status" value="1"/>
</dbReference>
<evidence type="ECO:0000259" key="3">
    <source>
        <dbReference type="Pfam" id="PF05282"/>
    </source>
</evidence>
<dbReference type="OrthoDB" id="201752at2759"/>
<dbReference type="Proteomes" id="UP000030151">
    <property type="component" value="Unassembled WGS sequence"/>
</dbReference>
<feature type="compositionally biased region" description="Polar residues" evidence="2">
    <location>
        <begin position="16"/>
        <end position="31"/>
    </location>
</feature>
<dbReference type="EMBL" id="JELW01000001">
    <property type="protein sequence ID" value="EXV06157.1"/>
    <property type="molecule type" value="Genomic_DNA"/>
</dbReference>
<proteinExistence type="inferred from homology"/>
<dbReference type="CDD" id="cd13777">
    <property type="entry name" value="Aar2_N"/>
    <property type="match status" value="1"/>
</dbReference>
<dbReference type="Gene3D" id="1.25.40.550">
    <property type="entry name" value="Aar2, C-terminal domain-like"/>
    <property type="match status" value="1"/>
</dbReference>
<dbReference type="eggNOG" id="KOG3937">
    <property type="taxonomic scope" value="Eukaryota"/>
</dbReference>
<dbReference type="InterPro" id="IPR038516">
    <property type="entry name" value="AAR2_N_sf"/>
</dbReference>